<gene>
    <name evidence="1" type="ORF">A2814_01790</name>
</gene>
<evidence type="ECO:0000313" key="1">
    <source>
        <dbReference type="EMBL" id="OGI59872.1"/>
    </source>
</evidence>
<evidence type="ECO:0000313" key="2">
    <source>
        <dbReference type="Proteomes" id="UP000177869"/>
    </source>
</evidence>
<sequence>MTAQVAIKKEFLLSGLKRPFSTSDRFSIFKIQSILSFPTKKPPLEAADRQKESLLISAAFLNCFL</sequence>
<organism evidence="1 2">
    <name type="scientific">Candidatus Nomurabacteria bacterium RIFCSPHIGHO2_01_FULL_38_19</name>
    <dbReference type="NCBI Taxonomy" id="1801732"/>
    <lineage>
        <taxon>Bacteria</taxon>
        <taxon>Candidatus Nomuraibacteriota</taxon>
    </lineage>
</organism>
<comment type="caution">
    <text evidence="1">The sequence shown here is derived from an EMBL/GenBank/DDBJ whole genome shotgun (WGS) entry which is preliminary data.</text>
</comment>
<accession>A0A1F6URE4</accession>
<protein>
    <submittedName>
        <fullName evidence="1">Uncharacterized protein</fullName>
    </submittedName>
</protein>
<proteinExistence type="predicted"/>
<name>A0A1F6URE4_9BACT</name>
<dbReference type="Proteomes" id="UP000177869">
    <property type="component" value="Unassembled WGS sequence"/>
</dbReference>
<dbReference type="AlphaFoldDB" id="A0A1F6URE4"/>
<dbReference type="EMBL" id="MFTI01000023">
    <property type="protein sequence ID" value="OGI59872.1"/>
    <property type="molecule type" value="Genomic_DNA"/>
</dbReference>
<reference evidence="1 2" key="1">
    <citation type="journal article" date="2016" name="Nat. Commun.">
        <title>Thousands of microbial genomes shed light on interconnected biogeochemical processes in an aquifer system.</title>
        <authorList>
            <person name="Anantharaman K."/>
            <person name="Brown C.T."/>
            <person name="Hug L.A."/>
            <person name="Sharon I."/>
            <person name="Castelle C.J."/>
            <person name="Probst A.J."/>
            <person name="Thomas B.C."/>
            <person name="Singh A."/>
            <person name="Wilkins M.J."/>
            <person name="Karaoz U."/>
            <person name="Brodie E.L."/>
            <person name="Williams K.H."/>
            <person name="Hubbard S.S."/>
            <person name="Banfield J.F."/>
        </authorList>
    </citation>
    <scope>NUCLEOTIDE SEQUENCE [LARGE SCALE GENOMIC DNA]</scope>
</reference>